<dbReference type="Proteomes" id="UP001209878">
    <property type="component" value="Unassembled WGS sequence"/>
</dbReference>
<feature type="domain" description="Ig-like" evidence="5">
    <location>
        <begin position="113"/>
        <end position="221"/>
    </location>
</feature>
<gene>
    <name evidence="7" type="ORF">NP493_987g00051</name>
</gene>
<dbReference type="InterPro" id="IPR013783">
    <property type="entry name" value="Ig-like_fold"/>
</dbReference>
<feature type="domain" description="Ig-like" evidence="5">
    <location>
        <begin position="25"/>
        <end position="111"/>
    </location>
</feature>
<dbReference type="SMART" id="SM00409">
    <property type="entry name" value="IG"/>
    <property type="match status" value="9"/>
</dbReference>
<evidence type="ECO:0000259" key="6">
    <source>
        <dbReference type="PROSITE" id="PS50853"/>
    </source>
</evidence>
<dbReference type="SUPFAM" id="SSF49265">
    <property type="entry name" value="Fibronectin type III"/>
    <property type="match status" value="3"/>
</dbReference>
<feature type="signal peptide" evidence="4">
    <location>
        <begin position="1"/>
        <end position="23"/>
    </location>
</feature>
<feature type="domain" description="Ig-like" evidence="5">
    <location>
        <begin position="568"/>
        <end position="652"/>
    </location>
</feature>
<evidence type="ECO:0000256" key="1">
    <source>
        <dbReference type="ARBA" id="ARBA00022737"/>
    </source>
</evidence>
<proteinExistence type="predicted"/>
<dbReference type="InterPro" id="IPR007110">
    <property type="entry name" value="Ig-like_dom"/>
</dbReference>
<keyword evidence="2" id="KW-0393">Immunoglobulin domain</keyword>
<evidence type="ECO:0000256" key="4">
    <source>
        <dbReference type="SAM" id="SignalP"/>
    </source>
</evidence>
<feature type="transmembrane region" description="Helical" evidence="3">
    <location>
        <begin position="1403"/>
        <end position="1427"/>
    </location>
</feature>
<dbReference type="PANTHER" id="PTHR13817:SF73">
    <property type="entry name" value="FIBRONECTIN TYPE-III DOMAIN-CONTAINING PROTEIN"/>
    <property type="match status" value="1"/>
</dbReference>
<dbReference type="Pfam" id="PF00041">
    <property type="entry name" value="fn3"/>
    <property type="match status" value="5"/>
</dbReference>
<feature type="domain" description="Fibronectin type-III" evidence="6">
    <location>
        <begin position="1042"/>
        <end position="1137"/>
    </location>
</feature>
<evidence type="ECO:0000313" key="8">
    <source>
        <dbReference type="Proteomes" id="UP001209878"/>
    </source>
</evidence>
<dbReference type="FunFam" id="2.60.40.10:FF:000107">
    <property type="entry name" value="Myosin, light chain kinase a"/>
    <property type="match status" value="2"/>
</dbReference>
<feature type="domain" description="Ig-like" evidence="5">
    <location>
        <begin position="657"/>
        <end position="742"/>
    </location>
</feature>
<feature type="domain" description="Fibronectin type-III" evidence="6">
    <location>
        <begin position="1142"/>
        <end position="1239"/>
    </location>
</feature>
<organism evidence="7 8">
    <name type="scientific">Ridgeia piscesae</name>
    <name type="common">Tubeworm</name>
    <dbReference type="NCBI Taxonomy" id="27915"/>
    <lineage>
        <taxon>Eukaryota</taxon>
        <taxon>Metazoa</taxon>
        <taxon>Spiralia</taxon>
        <taxon>Lophotrochozoa</taxon>
        <taxon>Annelida</taxon>
        <taxon>Polychaeta</taxon>
        <taxon>Sedentaria</taxon>
        <taxon>Canalipalpata</taxon>
        <taxon>Sabellida</taxon>
        <taxon>Siboglinidae</taxon>
        <taxon>Ridgeia</taxon>
    </lineage>
</organism>
<dbReference type="InterPro" id="IPR003599">
    <property type="entry name" value="Ig_sub"/>
</dbReference>
<dbReference type="PROSITE" id="PS50853">
    <property type="entry name" value="FN3"/>
    <property type="match status" value="5"/>
</dbReference>
<dbReference type="PROSITE" id="PS50835">
    <property type="entry name" value="IG_LIKE"/>
    <property type="match status" value="8"/>
</dbReference>
<dbReference type="InterPro" id="IPR013106">
    <property type="entry name" value="Ig_V-set"/>
</dbReference>
<feature type="domain" description="Fibronectin type-III" evidence="6">
    <location>
        <begin position="839"/>
        <end position="934"/>
    </location>
</feature>
<evidence type="ECO:0000256" key="3">
    <source>
        <dbReference type="SAM" id="Phobius"/>
    </source>
</evidence>
<evidence type="ECO:0000259" key="5">
    <source>
        <dbReference type="PROSITE" id="PS50835"/>
    </source>
</evidence>
<dbReference type="SMART" id="SM00060">
    <property type="entry name" value="FN3"/>
    <property type="match status" value="5"/>
</dbReference>
<feature type="domain" description="Fibronectin type-III" evidence="6">
    <location>
        <begin position="1240"/>
        <end position="1359"/>
    </location>
</feature>
<dbReference type="Pfam" id="PF07679">
    <property type="entry name" value="I-set"/>
    <property type="match status" value="2"/>
</dbReference>
<name>A0AAD9KIX6_RIDPI</name>
<dbReference type="InterPro" id="IPR036179">
    <property type="entry name" value="Ig-like_dom_sf"/>
</dbReference>
<feature type="domain" description="Ig-like" evidence="5">
    <location>
        <begin position="466"/>
        <end position="556"/>
    </location>
</feature>
<dbReference type="InterPro" id="IPR003961">
    <property type="entry name" value="FN3_dom"/>
</dbReference>
<feature type="domain" description="Fibronectin type-III" evidence="6">
    <location>
        <begin position="938"/>
        <end position="1037"/>
    </location>
</feature>
<feature type="domain" description="Ig-like" evidence="5">
    <location>
        <begin position="229"/>
        <end position="318"/>
    </location>
</feature>
<dbReference type="PRINTS" id="PR00014">
    <property type="entry name" value="FNTYPEIII"/>
</dbReference>
<evidence type="ECO:0000313" key="7">
    <source>
        <dbReference type="EMBL" id="KAK2172137.1"/>
    </source>
</evidence>
<evidence type="ECO:0000256" key="2">
    <source>
        <dbReference type="ARBA" id="ARBA00023319"/>
    </source>
</evidence>
<dbReference type="InterPro" id="IPR050964">
    <property type="entry name" value="Striated_Muscle_Regulatory"/>
</dbReference>
<keyword evidence="1" id="KW-0677">Repeat</keyword>
<dbReference type="EMBL" id="JAODUO010000989">
    <property type="protein sequence ID" value="KAK2172137.1"/>
    <property type="molecule type" value="Genomic_DNA"/>
</dbReference>
<dbReference type="PANTHER" id="PTHR13817">
    <property type="entry name" value="TITIN"/>
    <property type="match status" value="1"/>
</dbReference>
<feature type="domain" description="Ig-like" evidence="5">
    <location>
        <begin position="354"/>
        <end position="465"/>
    </location>
</feature>
<keyword evidence="3" id="KW-0812">Transmembrane</keyword>
<dbReference type="SMART" id="SM00408">
    <property type="entry name" value="IGc2"/>
    <property type="match status" value="8"/>
</dbReference>
<dbReference type="InterPro" id="IPR003598">
    <property type="entry name" value="Ig_sub2"/>
</dbReference>
<protein>
    <submittedName>
        <fullName evidence="7">Uncharacterized protein</fullName>
    </submittedName>
</protein>
<keyword evidence="3" id="KW-1133">Transmembrane helix</keyword>
<dbReference type="Gene3D" id="2.60.40.10">
    <property type="entry name" value="Immunoglobulins"/>
    <property type="match status" value="13"/>
</dbReference>
<comment type="caution">
    <text evidence="7">The sequence shown here is derived from an EMBL/GenBank/DDBJ whole genome shotgun (WGS) entry which is preliminary data.</text>
</comment>
<sequence>MLTGRSTALCVIILLLQVDRTYTETEFTVQPKSAAIVFGSDLTLHCAARDTQEHGYELLYSWVFQNVSTFRSVPKALMFHNHSLFIPRLTEADLGEYQCAVQNKYQLTTLSEPATVLHAYIDNFLLHPKSIATSDGSVISIQCVTGKCAPPPIVHWEKDGVLFDRGSQQTTTFGDVTYGVIGQKSMRLKLKVERSLAGSYVCVAVNELTGKASRSEPATLEVEVMMKKPYVDITEPITRDHMTPETGSVSLICPIRGEPEPIYFWAKDDVPFETMENGEVSADGTLTISPITRSDAGLYHCSGGNDLGFISMDPFNVTVAWAMKKVSLALSHHGVQVSTWTESSGLRWFCSKQPKLGLTWELSFSRINLDTNFEISPKDVTATAGLPLSLPCSPPNSYPPAHILWYHGHSLFVERPSGQFAAVMNASGALVFANVQLSDEGTYYCVAQNTFSIPTAVDSFPATVTVQGKPRPTITWYHDNQLLTASGHPQLQVGPVLYGAGGYSWGLSTERTQPMPVYDYSQELILRDATKYNEGRYYCVGTNRLGRTESSHIMVTVPGRNVTVTVEPEITHGVENTTATEGATVKLRCVVYGSPTPRVTWYKDGTELKLSGRLRQTSDGLELSYLTGADSGQYRCEAKNNAGSRSSEARLLVHVRPTLVSFPSDRRVNQSQLVVMFCDADGVPRPKITWLYNGSMLLPEGVTVEPQTITISSVDPVHTGSYTCVATNHVGKSNHTAFMLVQVKPHVISITGRTDIDRGESLKVTCHVTGIPQPTVQWMFRRSILRPTIDYRLSFDEDNSMTLRFVTPQDAGDYSCVVRNEVGSDSKEFHVTVRDLPLAPHLSSVRPLSMDSVLMTWQPAREITDTTSTYFVIQFKQSNALIFDTFKDDIPATLTSYEVDTLLAAVDYVFRVALKNDLGRSPFSNVMGARTLENAPSAPRNLQLVSHNETAVSLQWEVPRIKNGEIRTYQVQYRIKFQKEFKRTDIDIPTLPLQRYVCTTLRPFTTYQWRVRAATIRNSLTLWGNYTEILDVTTSAAVPSASPTGVILVAQSSSEIQMSWQPIPADNENGALEGYCVLYQRPYSTGARTEKCVSPGTLNARLTGLLPWRYYKVTIVAYNNVGRGVESNPKSARTFAEAPAGQPGDVELEALTTSSVRVHWKRLSREQENCDVSGYVVRYALNTTEGHSVYVSNADTLTTIISGLRPGSLYSIQVQAFTTQVQHGFGPLSPAKTVRTLASVPGPVAELSVEASSQEVTLSWQQPEWTNGIIQQYVIYYSLFRRARQVVTATTEEMTSDKIVSRQERSIIKDRDVANISTTETHITVENLQPDSVYVFSVTAETEAGSGPVTNITVQTAPLVSTMTVSSAMLTTAMVVLQTDQDEINTDVYEPVKGSGPNLSTGALIGVVIGAAVLALLVIVLMALLCVRCCCNDRQPHSGVFVLKTDDIGSRNIAGRPAAPSSVNTEERQNVHNDARGRVRTHTTQHGVAQQPLPYQSRHSVGHVSDVYSPGATLGQGVSPEGPLRDRGANSYHALDWLQQLNPQHLLMREYDAARPNHVEPESAQGGFMNPAYNDRDEINNWPAMPNATVHNRMRSGSAAAIAVQQTRNSAVFHDTDNLIRNDSIVVYDQRTAL</sequence>
<dbReference type="SMART" id="SM00406">
    <property type="entry name" value="IGv"/>
    <property type="match status" value="2"/>
</dbReference>
<dbReference type="CDD" id="cd00063">
    <property type="entry name" value="FN3"/>
    <property type="match status" value="5"/>
</dbReference>
<dbReference type="SUPFAM" id="SSF48726">
    <property type="entry name" value="Immunoglobulin"/>
    <property type="match status" value="8"/>
</dbReference>
<keyword evidence="8" id="KW-1185">Reference proteome</keyword>
<feature type="domain" description="Ig-like" evidence="5">
    <location>
        <begin position="745"/>
        <end position="832"/>
    </location>
</feature>
<dbReference type="Pfam" id="PF13927">
    <property type="entry name" value="Ig_3"/>
    <property type="match status" value="3"/>
</dbReference>
<keyword evidence="4" id="KW-0732">Signal</keyword>
<keyword evidence="3" id="KW-0472">Membrane</keyword>
<reference evidence="7" key="1">
    <citation type="journal article" date="2023" name="Mol. Biol. Evol.">
        <title>Third-Generation Sequencing Reveals the Adaptive Role of the Epigenome in Three Deep-Sea Polychaetes.</title>
        <authorList>
            <person name="Perez M."/>
            <person name="Aroh O."/>
            <person name="Sun Y."/>
            <person name="Lan Y."/>
            <person name="Juniper S.K."/>
            <person name="Young C.R."/>
            <person name="Angers B."/>
            <person name="Qian P.Y."/>
        </authorList>
    </citation>
    <scope>NUCLEOTIDE SEQUENCE</scope>
    <source>
        <strain evidence="7">R07B-5</strain>
    </source>
</reference>
<accession>A0AAD9KIX6</accession>
<dbReference type="FunFam" id="2.60.40.10:FF:000028">
    <property type="entry name" value="Neuronal cell adhesion molecule"/>
    <property type="match status" value="2"/>
</dbReference>
<dbReference type="InterPro" id="IPR036116">
    <property type="entry name" value="FN3_sf"/>
</dbReference>
<feature type="chain" id="PRO_5041935952" evidence="4">
    <location>
        <begin position="24"/>
        <end position="1634"/>
    </location>
</feature>
<dbReference type="CDD" id="cd00096">
    <property type="entry name" value="Ig"/>
    <property type="match status" value="3"/>
</dbReference>
<dbReference type="InterPro" id="IPR013098">
    <property type="entry name" value="Ig_I-set"/>
</dbReference>